<protein>
    <submittedName>
        <fullName evidence="1">Uncharacterized protein</fullName>
    </submittedName>
</protein>
<reference evidence="1" key="1">
    <citation type="submission" date="2020-05" db="EMBL/GenBank/DDBJ databases">
        <title>Large-scale comparative analyses of tick genomes elucidate their genetic diversity and vector capacities.</title>
        <authorList>
            <person name="Jia N."/>
            <person name="Wang J."/>
            <person name="Shi W."/>
            <person name="Du L."/>
            <person name="Sun Y."/>
            <person name="Zhan W."/>
            <person name="Jiang J."/>
            <person name="Wang Q."/>
            <person name="Zhang B."/>
            <person name="Ji P."/>
            <person name="Sakyi L.B."/>
            <person name="Cui X."/>
            <person name="Yuan T."/>
            <person name="Jiang B."/>
            <person name="Yang W."/>
            <person name="Lam T.T.-Y."/>
            <person name="Chang Q."/>
            <person name="Ding S."/>
            <person name="Wang X."/>
            <person name="Zhu J."/>
            <person name="Ruan X."/>
            <person name="Zhao L."/>
            <person name="Wei J."/>
            <person name="Que T."/>
            <person name="Du C."/>
            <person name="Cheng J."/>
            <person name="Dai P."/>
            <person name="Han X."/>
            <person name="Huang E."/>
            <person name="Gao Y."/>
            <person name="Liu J."/>
            <person name="Shao H."/>
            <person name="Ye R."/>
            <person name="Li L."/>
            <person name="Wei W."/>
            <person name="Wang X."/>
            <person name="Wang C."/>
            <person name="Yang T."/>
            <person name="Huo Q."/>
            <person name="Li W."/>
            <person name="Guo W."/>
            <person name="Chen H."/>
            <person name="Zhou L."/>
            <person name="Ni X."/>
            <person name="Tian J."/>
            <person name="Zhou Y."/>
            <person name="Sheng Y."/>
            <person name="Liu T."/>
            <person name="Pan Y."/>
            <person name="Xia L."/>
            <person name="Li J."/>
            <person name="Zhao F."/>
            <person name="Cao W."/>
        </authorList>
    </citation>
    <scope>NUCLEOTIDE SEQUENCE</scope>
    <source>
        <strain evidence="1">Dsil-2018</strain>
    </source>
</reference>
<sequence>MLLSRVGVRSVAEPVDSIPNPIPLDILGLRVTAVETSPRRRARSPTDMACLVEGTTISKDEWNDDSWQSPGYRAQAFFKPSDAYGQEGGQGAPSPVHHGRGGITMTMEITVEGTDIEPNEMEEKGWVVKLKKCVEKRRGLKVPEGVGNAKTASHSGGGEEAGCKVAGAENSGGVRSYKAVGKKIAERSVASRLPKLPDDGWKVIIRPKGGLAVIKNTSQPILGEAVRRAASLEWKKTKSDLLFVNDKQGTILFHTLNFECAEKVMSIKTIKIEDKDHEVTAYMVAPENCGKGVVHGMDIRMTEETIMEGFAGHEQNPEILGIRRMGRSTTVVITFAEAEVPRTLVCFGMIMKCFLFKKRYEVCYRCSELGHRSDVCNSPEAKCRGCGMSSPPEDHQCVPKCRLCGKEHLTGDKKCTMLFRTPYIVKKRQWEAKLAAEPEEEKAPKTALQQQQQVRCSRHDGARDRSKSTPRDRSASFPRLTPSTREEASSRPEQQSKSHQKPKECQKSAPPNSQVGWVDKGSQDSAMVKALKEQNRLMQEQIRTMQVQYNNMQEQNRELREQITLLNKRIDEGAQKGEKEVSQSVSETPRADPPPKKKRVKDVETVNNYEQRFDKIEQDMKLLHGMIQQMNEQMRAEAANRDRQWQWLCQEIQKFKDGPAP</sequence>
<dbReference type="EMBL" id="CM023472">
    <property type="protein sequence ID" value="KAH7959603.1"/>
    <property type="molecule type" value="Genomic_DNA"/>
</dbReference>
<evidence type="ECO:0000313" key="2">
    <source>
        <dbReference type="Proteomes" id="UP000821865"/>
    </source>
</evidence>
<dbReference type="Proteomes" id="UP000821865">
    <property type="component" value="Chromosome 3"/>
</dbReference>
<gene>
    <name evidence="1" type="ORF">HPB49_012320</name>
</gene>
<proteinExistence type="predicted"/>
<keyword evidence="2" id="KW-1185">Reference proteome</keyword>
<accession>A0ACB8D5F9</accession>
<name>A0ACB8D5F9_DERSI</name>
<comment type="caution">
    <text evidence="1">The sequence shown here is derived from an EMBL/GenBank/DDBJ whole genome shotgun (WGS) entry which is preliminary data.</text>
</comment>
<evidence type="ECO:0000313" key="1">
    <source>
        <dbReference type="EMBL" id="KAH7959603.1"/>
    </source>
</evidence>
<organism evidence="1 2">
    <name type="scientific">Dermacentor silvarum</name>
    <name type="common">Tick</name>
    <dbReference type="NCBI Taxonomy" id="543639"/>
    <lineage>
        <taxon>Eukaryota</taxon>
        <taxon>Metazoa</taxon>
        <taxon>Ecdysozoa</taxon>
        <taxon>Arthropoda</taxon>
        <taxon>Chelicerata</taxon>
        <taxon>Arachnida</taxon>
        <taxon>Acari</taxon>
        <taxon>Parasitiformes</taxon>
        <taxon>Ixodida</taxon>
        <taxon>Ixodoidea</taxon>
        <taxon>Ixodidae</taxon>
        <taxon>Rhipicephalinae</taxon>
        <taxon>Dermacentor</taxon>
    </lineage>
</organism>